<reference evidence="1" key="1">
    <citation type="submission" date="2014-11" db="EMBL/GenBank/DDBJ databases">
        <authorList>
            <person name="Amaro Gonzalez C."/>
        </authorList>
    </citation>
    <scope>NUCLEOTIDE SEQUENCE</scope>
</reference>
<reference evidence="1" key="2">
    <citation type="journal article" date="2015" name="Fish Shellfish Immunol.">
        <title>Early steps in the European eel (Anguilla anguilla)-Vibrio vulnificus interaction in the gills: Role of the RtxA13 toxin.</title>
        <authorList>
            <person name="Callol A."/>
            <person name="Pajuelo D."/>
            <person name="Ebbesson L."/>
            <person name="Teles M."/>
            <person name="MacKenzie S."/>
            <person name="Amaro C."/>
        </authorList>
    </citation>
    <scope>NUCLEOTIDE SEQUENCE</scope>
</reference>
<proteinExistence type="predicted"/>
<dbReference type="AlphaFoldDB" id="A0A0E9TG23"/>
<evidence type="ECO:0000313" key="1">
    <source>
        <dbReference type="EMBL" id="JAH51683.1"/>
    </source>
</evidence>
<sequence length="44" mass="4929">MACTQMGRDECRPDLCCKLCFECRSAGNPRQWANLCACTETALQ</sequence>
<name>A0A0E9TG23_ANGAN</name>
<dbReference type="EMBL" id="GBXM01056894">
    <property type="protein sequence ID" value="JAH51683.1"/>
    <property type="molecule type" value="Transcribed_RNA"/>
</dbReference>
<accession>A0A0E9TG23</accession>
<organism evidence="1">
    <name type="scientific">Anguilla anguilla</name>
    <name type="common">European freshwater eel</name>
    <name type="synonym">Muraena anguilla</name>
    <dbReference type="NCBI Taxonomy" id="7936"/>
    <lineage>
        <taxon>Eukaryota</taxon>
        <taxon>Metazoa</taxon>
        <taxon>Chordata</taxon>
        <taxon>Craniata</taxon>
        <taxon>Vertebrata</taxon>
        <taxon>Euteleostomi</taxon>
        <taxon>Actinopterygii</taxon>
        <taxon>Neopterygii</taxon>
        <taxon>Teleostei</taxon>
        <taxon>Anguilliformes</taxon>
        <taxon>Anguillidae</taxon>
        <taxon>Anguilla</taxon>
    </lineage>
</organism>
<protein>
    <submittedName>
        <fullName evidence="1">Uncharacterized protein</fullName>
    </submittedName>
</protein>